<dbReference type="OrthoDB" id="10451415at2759"/>
<accession>A0A448YV59</accession>
<proteinExistence type="predicted"/>
<reference evidence="1 2" key="1">
    <citation type="submission" date="2019-01" db="EMBL/GenBank/DDBJ databases">
        <authorList>
            <person name="Ferrante I. M."/>
        </authorList>
    </citation>
    <scope>NUCLEOTIDE SEQUENCE [LARGE SCALE GENOMIC DNA]</scope>
    <source>
        <strain evidence="1 2">B856</strain>
    </source>
</reference>
<gene>
    <name evidence="1" type="ORF">PSNMU_V1.4_AUG-EV-PASAV3_0003620</name>
</gene>
<evidence type="ECO:0000313" key="2">
    <source>
        <dbReference type="Proteomes" id="UP000291116"/>
    </source>
</evidence>
<protein>
    <submittedName>
        <fullName evidence="1">Uncharacterized protein</fullName>
    </submittedName>
</protein>
<name>A0A448YV59_9STRA</name>
<organism evidence="1 2">
    <name type="scientific">Pseudo-nitzschia multistriata</name>
    <dbReference type="NCBI Taxonomy" id="183589"/>
    <lineage>
        <taxon>Eukaryota</taxon>
        <taxon>Sar</taxon>
        <taxon>Stramenopiles</taxon>
        <taxon>Ochrophyta</taxon>
        <taxon>Bacillariophyta</taxon>
        <taxon>Bacillariophyceae</taxon>
        <taxon>Bacillariophycidae</taxon>
        <taxon>Bacillariales</taxon>
        <taxon>Bacillariaceae</taxon>
        <taxon>Pseudo-nitzschia</taxon>
    </lineage>
</organism>
<evidence type="ECO:0000313" key="1">
    <source>
        <dbReference type="EMBL" id="VEU33673.1"/>
    </source>
</evidence>
<keyword evidence="2" id="KW-1185">Reference proteome</keyword>
<dbReference type="Proteomes" id="UP000291116">
    <property type="component" value="Unassembled WGS sequence"/>
</dbReference>
<dbReference type="EMBL" id="CAACVS010000005">
    <property type="protein sequence ID" value="VEU33673.1"/>
    <property type="molecule type" value="Genomic_DNA"/>
</dbReference>
<dbReference type="AlphaFoldDB" id="A0A448YV59"/>
<sequence>MTTLLKNLVRDRKDTKEHVAKTIEWFHSQVTNFEEIMPYYLNKYFAYDPSNQKYRDLSSYFWETYTTYGGVWRDQPLWAYTLHRFNVTPAVMTTEGTITKGGDLFQTGGKLGWGKHVYV</sequence>